<reference evidence="3 4" key="1">
    <citation type="journal article" date="2016" name="Nat. Commun.">
        <title>Thousands of microbial genomes shed light on interconnected biogeochemical processes in an aquifer system.</title>
        <authorList>
            <person name="Anantharaman K."/>
            <person name="Brown C.T."/>
            <person name="Hug L.A."/>
            <person name="Sharon I."/>
            <person name="Castelle C.J."/>
            <person name="Probst A.J."/>
            <person name="Thomas B.C."/>
            <person name="Singh A."/>
            <person name="Wilkins M.J."/>
            <person name="Karaoz U."/>
            <person name="Brodie E.L."/>
            <person name="Williams K.H."/>
            <person name="Hubbard S.S."/>
            <person name="Banfield J.F."/>
        </authorList>
    </citation>
    <scope>NUCLEOTIDE SEQUENCE [LARGE SCALE GENOMIC DNA]</scope>
</reference>
<name>A0A1F6AFX6_9BACT</name>
<evidence type="ECO:0000256" key="1">
    <source>
        <dbReference type="ARBA" id="ARBA00007435"/>
    </source>
</evidence>
<dbReference type="PANTHER" id="PTHR34477:SF1">
    <property type="entry name" value="UPF0213 PROTEIN YHBQ"/>
    <property type="match status" value="1"/>
</dbReference>
<dbReference type="PANTHER" id="PTHR34477">
    <property type="entry name" value="UPF0213 PROTEIN YHBQ"/>
    <property type="match status" value="1"/>
</dbReference>
<dbReference type="EMBL" id="MFJV01000001">
    <property type="protein sequence ID" value="OGG23624.1"/>
    <property type="molecule type" value="Genomic_DNA"/>
</dbReference>
<proteinExistence type="inferred from homology"/>
<dbReference type="InterPro" id="IPR000305">
    <property type="entry name" value="GIY-YIG_endonuc"/>
</dbReference>
<dbReference type="AlphaFoldDB" id="A0A1F6AFX6"/>
<organism evidence="3 4">
    <name type="scientific">Candidatus Gottesmanbacteria bacterium RIFCSPLOWO2_01_FULL_43_11b</name>
    <dbReference type="NCBI Taxonomy" id="1798392"/>
    <lineage>
        <taxon>Bacteria</taxon>
        <taxon>Candidatus Gottesmaniibacteriota</taxon>
    </lineage>
</organism>
<dbReference type="STRING" id="1798392.A3A79_00220"/>
<dbReference type="Gene3D" id="3.40.1440.10">
    <property type="entry name" value="GIY-YIG endonuclease"/>
    <property type="match status" value="1"/>
</dbReference>
<comment type="caution">
    <text evidence="3">The sequence shown here is derived from an EMBL/GenBank/DDBJ whole genome shotgun (WGS) entry which is preliminary data.</text>
</comment>
<dbReference type="InterPro" id="IPR050190">
    <property type="entry name" value="UPF0213_domain"/>
</dbReference>
<accession>A0A1F6AFX6</accession>
<gene>
    <name evidence="3" type="ORF">A3A79_00220</name>
</gene>
<evidence type="ECO:0000259" key="2">
    <source>
        <dbReference type="PROSITE" id="PS50164"/>
    </source>
</evidence>
<dbReference type="PROSITE" id="PS50164">
    <property type="entry name" value="GIY_YIG"/>
    <property type="match status" value="1"/>
</dbReference>
<dbReference type="Proteomes" id="UP000178759">
    <property type="component" value="Unassembled WGS sequence"/>
</dbReference>
<dbReference type="SUPFAM" id="SSF82771">
    <property type="entry name" value="GIY-YIG endonuclease"/>
    <property type="match status" value="1"/>
</dbReference>
<evidence type="ECO:0000313" key="3">
    <source>
        <dbReference type="EMBL" id="OGG23624.1"/>
    </source>
</evidence>
<feature type="domain" description="GIY-YIG" evidence="2">
    <location>
        <begin position="1"/>
        <end position="77"/>
    </location>
</feature>
<dbReference type="Pfam" id="PF01541">
    <property type="entry name" value="GIY-YIG"/>
    <property type="match status" value="1"/>
</dbReference>
<sequence>MWFVYILKSKQHNKSYVGCTNDIIRRLHEHNAGQGAYTNRYKPWGLIKSETYSTYIEARRREAFLKTGAGRKELKSIFDSL</sequence>
<comment type="similarity">
    <text evidence="1">Belongs to the UPF0213 family.</text>
</comment>
<dbReference type="InterPro" id="IPR035901">
    <property type="entry name" value="GIY-YIG_endonuc_sf"/>
</dbReference>
<evidence type="ECO:0000313" key="4">
    <source>
        <dbReference type="Proteomes" id="UP000178759"/>
    </source>
</evidence>
<dbReference type="CDD" id="cd10449">
    <property type="entry name" value="GIY-YIG_SLX1_like"/>
    <property type="match status" value="1"/>
</dbReference>
<protein>
    <recommendedName>
        <fullName evidence="2">GIY-YIG domain-containing protein</fullName>
    </recommendedName>
</protein>